<keyword evidence="13" id="KW-1185">Reference proteome</keyword>
<protein>
    <recommendedName>
        <fullName evidence="3 10">Isopentenyl-diphosphate Delta-isomerase</fullName>
        <shortName evidence="10">IPP isomerase</shortName>
        <ecNumber evidence="3 10">5.3.3.2</ecNumber>
    </recommendedName>
    <alternativeName>
        <fullName evidence="10">IPP:DMAPP isomerase</fullName>
    </alternativeName>
    <alternativeName>
        <fullName evidence="10">Isopentenyl pyrophosphate isomerase</fullName>
    </alternativeName>
</protein>
<comment type="cofactor">
    <cofactor evidence="10">
        <name>Mg(2+)</name>
        <dbReference type="ChEBI" id="CHEBI:18420"/>
    </cofactor>
    <text evidence="10">Binds 1 Mg(2+) ion per subunit. The magnesium ion binds only when substrate is bound.</text>
</comment>
<dbReference type="EMBL" id="CP098609">
    <property type="protein sequence ID" value="USC48038.1"/>
    <property type="molecule type" value="Genomic_DNA"/>
</dbReference>
<feature type="binding site" evidence="10">
    <location>
        <position position="126"/>
    </location>
    <ligand>
        <name>Mn(2+)</name>
        <dbReference type="ChEBI" id="CHEBI:29035"/>
    </ligand>
</feature>
<evidence type="ECO:0000256" key="3">
    <source>
        <dbReference type="ARBA" id="ARBA00012057"/>
    </source>
</evidence>
<dbReference type="NCBIfam" id="NF002995">
    <property type="entry name" value="PRK03759.1"/>
    <property type="match status" value="1"/>
</dbReference>
<accession>A0ABY4UUM5</accession>
<evidence type="ECO:0000313" key="12">
    <source>
        <dbReference type="EMBL" id="USC48038.1"/>
    </source>
</evidence>
<evidence type="ECO:0000256" key="7">
    <source>
        <dbReference type="ARBA" id="ARBA00023211"/>
    </source>
</evidence>
<evidence type="ECO:0000256" key="8">
    <source>
        <dbReference type="ARBA" id="ARBA00023229"/>
    </source>
</evidence>
<sequence length="190" mass="20735">MTNGTDGIAQEGQILLELVDSQGRTVGTSEKLAAHQMPGQLHRAFSVFLFDSEGRMLLQRRALRKYHSPGVWSNACCGHPYPGEAPFHAATRRTIEELGIAPALLAAAGTVTYHHPDPASGLVEHEFNHLFVGRVEGATRPDPDEVAEVSFVTPGELAERQASATFSAWFNDVLDAARPTIRRLDLAPIW</sequence>
<evidence type="ECO:0000313" key="13">
    <source>
        <dbReference type="Proteomes" id="UP001056079"/>
    </source>
</evidence>
<dbReference type="Proteomes" id="UP001056079">
    <property type="component" value="Chromosome"/>
</dbReference>
<dbReference type="PIRSF" id="PIRSF018427">
    <property type="entry name" value="Isopntndiph_ism"/>
    <property type="match status" value="1"/>
</dbReference>
<feature type="binding site" evidence="10">
    <location>
        <position position="97"/>
    </location>
    <ligand>
        <name>Mg(2+)</name>
        <dbReference type="ChEBI" id="CHEBI:18420"/>
    </ligand>
</feature>
<dbReference type="InterPro" id="IPR000086">
    <property type="entry name" value="NUDIX_hydrolase_dom"/>
</dbReference>
<evidence type="ECO:0000256" key="4">
    <source>
        <dbReference type="ARBA" id="ARBA00022490"/>
    </source>
</evidence>
<dbReference type="RefSeq" id="WP_006126459.1">
    <property type="nucleotide sequence ID" value="NZ_CP098609.1"/>
</dbReference>
<dbReference type="EC" id="5.3.3.2" evidence="3 10"/>
<dbReference type="InterPro" id="IPR011876">
    <property type="entry name" value="IsopentenylPP_isomerase_typ1"/>
</dbReference>
<feature type="binding site" evidence="10">
    <location>
        <position position="42"/>
    </location>
    <ligand>
        <name>Mn(2+)</name>
        <dbReference type="ChEBI" id="CHEBI:29035"/>
    </ligand>
</feature>
<comment type="similarity">
    <text evidence="2 10">Belongs to the IPP isomerase type 1 family.</text>
</comment>
<keyword evidence="8 10" id="KW-0414">Isoprene biosynthesis</keyword>
<feature type="active site" evidence="10">
    <location>
        <position position="77"/>
    </location>
</feature>
<reference evidence="12" key="1">
    <citation type="submission" date="2021-08" db="EMBL/GenBank/DDBJ databases">
        <title>DNA methylation of m4C regulates biosynthesis of daptomycin in Streptomyces roseosporus L30.</title>
        <authorList>
            <person name="Fang J.-L."/>
        </authorList>
    </citation>
    <scope>NUCLEOTIDE SEQUENCE</scope>
    <source>
        <strain evidence="12">L30</strain>
    </source>
</reference>
<name>A0ABY4UUM5_STRFL</name>
<feature type="binding site" evidence="10">
    <location>
        <position position="79"/>
    </location>
    <ligand>
        <name>Mn(2+)</name>
        <dbReference type="ChEBI" id="CHEBI:29035"/>
    </ligand>
</feature>
<gene>
    <name evidence="10 12" type="primary">idi</name>
    <name evidence="12" type="ORF">K7395_15420</name>
</gene>
<keyword evidence="9 10" id="KW-0413">Isomerase</keyword>
<feature type="domain" description="Nudix hydrolase" evidence="11">
    <location>
        <begin position="40"/>
        <end position="178"/>
    </location>
</feature>
<dbReference type="InterPro" id="IPR056375">
    <property type="entry name" value="Idi_bact"/>
</dbReference>
<evidence type="ECO:0000256" key="5">
    <source>
        <dbReference type="ARBA" id="ARBA00022723"/>
    </source>
</evidence>
<organism evidence="12 13">
    <name type="scientific">Streptomyces filamentosus</name>
    <name type="common">Streptomyces roseosporus</name>
    <dbReference type="NCBI Taxonomy" id="67294"/>
    <lineage>
        <taxon>Bacteria</taxon>
        <taxon>Bacillati</taxon>
        <taxon>Actinomycetota</taxon>
        <taxon>Actinomycetes</taxon>
        <taxon>Kitasatosporales</taxon>
        <taxon>Streptomycetaceae</taxon>
        <taxon>Streptomyces</taxon>
    </lineage>
</organism>
<feature type="active site" evidence="10">
    <location>
        <position position="126"/>
    </location>
</feature>
<dbReference type="Pfam" id="PF00293">
    <property type="entry name" value="NUDIX"/>
    <property type="match status" value="1"/>
</dbReference>
<keyword evidence="7 10" id="KW-0464">Manganese</keyword>
<keyword evidence="4 10" id="KW-0963">Cytoplasm</keyword>
<evidence type="ECO:0000256" key="10">
    <source>
        <dbReference type="HAMAP-Rule" id="MF_00202"/>
    </source>
</evidence>
<evidence type="ECO:0000256" key="2">
    <source>
        <dbReference type="ARBA" id="ARBA00007579"/>
    </source>
</evidence>
<dbReference type="PANTHER" id="PTHR10885:SF0">
    <property type="entry name" value="ISOPENTENYL-DIPHOSPHATE DELTA-ISOMERASE"/>
    <property type="match status" value="1"/>
</dbReference>
<dbReference type="InterPro" id="IPR015797">
    <property type="entry name" value="NUDIX_hydrolase-like_dom_sf"/>
</dbReference>
<feature type="binding site" evidence="10">
    <location>
        <position position="124"/>
    </location>
    <ligand>
        <name>Mn(2+)</name>
        <dbReference type="ChEBI" id="CHEBI:29035"/>
    </ligand>
</feature>
<keyword evidence="6 10" id="KW-0460">Magnesium</keyword>
<comment type="function">
    <text evidence="10">Catalyzes the 1,3-allylic rearrangement of the homoallylic substrate isopentenyl (IPP) to its highly electrophilic allylic isomer, dimethylallyl diphosphate (DMAPP).</text>
</comment>
<evidence type="ECO:0000256" key="6">
    <source>
        <dbReference type="ARBA" id="ARBA00022842"/>
    </source>
</evidence>
<comment type="cofactor">
    <cofactor evidence="10">
        <name>Mn(2+)</name>
        <dbReference type="ChEBI" id="CHEBI:29035"/>
    </cofactor>
    <text evidence="10">Binds 1 Mn(2+) ion per subunit.</text>
</comment>
<dbReference type="Gene3D" id="3.90.79.10">
    <property type="entry name" value="Nucleoside Triphosphate Pyrophosphohydrolase"/>
    <property type="match status" value="1"/>
</dbReference>
<evidence type="ECO:0000256" key="9">
    <source>
        <dbReference type="ARBA" id="ARBA00023235"/>
    </source>
</evidence>
<keyword evidence="5 10" id="KW-0479">Metal-binding</keyword>
<dbReference type="PANTHER" id="PTHR10885">
    <property type="entry name" value="ISOPENTENYL-DIPHOSPHATE DELTA-ISOMERASE"/>
    <property type="match status" value="1"/>
</dbReference>
<dbReference type="HAMAP" id="MF_00202">
    <property type="entry name" value="Idi"/>
    <property type="match status" value="1"/>
</dbReference>
<comment type="pathway">
    <text evidence="1 10">Isoprenoid biosynthesis; dimethylallyl diphosphate biosynthesis; dimethylallyl diphosphate from isopentenyl diphosphate: step 1/1.</text>
</comment>
<dbReference type="GO" id="GO:0004452">
    <property type="term" value="F:isopentenyl-diphosphate delta-isomerase activity"/>
    <property type="evidence" value="ECO:0007669"/>
    <property type="project" value="UniProtKB-EC"/>
</dbReference>
<proteinExistence type="inferred from homology"/>
<comment type="subcellular location">
    <subcellularLocation>
        <location evidence="10">Cytoplasm</location>
    </subcellularLocation>
</comment>
<dbReference type="CDD" id="cd02885">
    <property type="entry name" value="NUDIX_IPP_Isomerase"/>
    <property type="match status" value="1"/>
</dbReference>
<feature type="binding site" evidence="10">
    <location>
        <position position="35"/>
    </location>
    <ligand>
        <name>Mn(2+)</name>
        <dbReference type="ChEBI" id="CHEBI:29035"/>
    </ligand>
</feature>
<dbReference type="SUPFAM" id="SSF55811">
    <property type="entry name" value="Nudix"/>
    <property type="match status" value="1"/>
</dbReference>
<evidence type="ECO:0000259" key="11">
    <source>
        <dbReference type="PROSITE" id="PS51462"/>
    </source>
</evidence>
<comment type="catalytic activity">
    <reaction evidence="10">
        <text>isopentenyl diphosphate = dimethylallyl diphosphate</text>
        <dbReference type="Rhea" id="RHEA:23284"/>
        <dbReference type="ChEBI" id="CHEBI:57623"/>
        <dbReference type="ChEBI" id="CHEBI:128769"/>
        <dbReference type="EC" id="5.3.3.2"/>
    </reaction>
</comment>
<evidence type="ECO:0000256" key="1">
    <source>
        <dbReference type="ARBA" id="ARBA00004826"/>
    </source>
</evidence>
<dbReference type="NCBIfam" id="TIGR02150">
    <property type="entry name" value="IPP_isom_1"/>
    <property type="match status" value="1"/>
</dbReference>
<dbReference type="PROSITE" id="PS51462">
    <property type="entry name" value="NUDIX"/>
    <property type="match status" value="1"/>
</dbReference>